<protein>
    <submittedName>
        <fullName evidence="1">Leucine-rich repeat domain superfamily</fullName>
    </submittedName>
    <submittedName>
        <fullName evidence="2">Leucine-rich_repeat domain superfamily</fullName>
    </submittedName>
</protein>
<evidence type="ECO:0000313" key="1">
    <source>
        <dbReference type="EMBL" id="CAI9960202.1"/>
    </source>
</evidence>
<proteinExistence type="predicted"/>
<comment type="caution">
    <text evidence="1">The sequence shown here is derived from an EMBL/GenBank/DDBJ whole genome shotgun (WGS) entry which is preliminary data.</text>
</comment>
<gene>
    <name evidence="1" type="ORF">HINF_LOCUS47847</name>
    <name evidence="2" type="ORF">HINF_LOCUS57169</name>
</gene>
<reference evidence="1" key="1">
    <citation type="submission" date="2023-06" db="EMBL/GenBank/DDBJ databases">
        <authorList>
            <person name="Kurt Z."/>
        </authorList>
    </citation>
    <scope>NUCLEOTIDE SEQUENCE</scope>
</reference>
<organism evidence="1">
    <name type="scientific">Hexamita inflata</name>
    <dbReference type="NCBI Taxonomy" id="28002"/>
    <lineage>
        <taxon>Eukaryota</taxon>
        <taxon>Metamonada</taxon>
        <taxon>Diplomonadida</taxon>
        <taxon>Hexamitidae</taxon>
        <taxon>Hexamitinae</taxon>
        <taxon>Hexamita</taxon>
    </lineage>
</organism>
<reference evidence="2 3" key="2">
    <citation type="submission" date="2024-07" db="EMBL/GenBank/DDBJ databases">
        <authorList>
            <person name="Akdeniz Z."/>
        </authorList>
    </citation>
    <scope>NUCLEOTIDE SEQUENCE [LARGE SCALE GENOMIC DNA]</scope>
</reference>
<dbReference type="Gene3D" id="3.80.10.10">
    <property type="entry name" value="Ribonuclease Inhibitor"/>
    <property type="match status" value="1"/>
</dbReference>
<dbReference type="Proteomes" id="UP001642409">
    <property type="component" value="Unassembled WGS sequence"/>
</dbReference>
<dbReference type="InterPro" id="IPR032675">
    <property type="entry name" value="LRR_dom_sf"/>
</dbReference>
<keyword evidence="3" id="KW-1185">Reference proteome</keyword>
<dbReference type="EMBL" id="CATOUU010000929">
    <property type="protein sequence ID" value="CAI9960202.1"/>
    <property type="molecule type" value="Genomic_DNA"/>
</dbReference>
<dbReference type="SUPFAM" id="SSF52058">
    <property type="entry name" value="L domain-like"/>
    <property type="match status" value="1"/>
</dbReference>
<name>A0AA86QNZ0_9EUKA</name>
<evidence type="ECO:0000313" key="2">
    <source>
        <dbReference type="EMBL" id="CAL6075359.1"/>
    </source>
</evidence>
<dbReference type="AlphaFoldDB" id="A0AA86QNZ0"/>
<evidence type="ECO:0000313" key="3">
    <source>
        <dbReference type="Proteomes" id="UP001642409"/>
    </source>
</evidence>
<accession>A0AA86QNZ0</accession>
<dbReference type="EMBL" id="CAXDID020000313">
    <property type="protein sequence ID" value="CAL6075359.1"/>
    <property type="molecule type" value="Genomic_DNA"/>
</dbReference>
<sequence length="210" mass="24152">MMNKYQCKIKNGALKIYDDEELKDLGFIRTFNIQSLELVNCDNIVPKLQSSTIRQLQLINCYRFNSVHSFQNYDLSNFEILTFCTDKMGQTDQNLASQILKYQKLCQLILIGQKININPLSQMVLLTQLSINDCGQCNTDALKSLSNLEELSIDWNNGVDITSLQHLTQLIILQLNYCNLTSVDPQDPLINQNIQVSLKIQSCTFNLYWN</sequence>